<evidence type="ECO:0000313" key="3">
    <source>
        <dbReference type="EMBL" id="KAJ7618446.1"/>
    </source>
</evidence>
<evidence type="ECO:0000259" key="2">
    <source>
        <dbReference type="Pfam" id="PF20411"/>
    </source>
</evidence>
<reference evidence="3" key="1">
    <citation type="submission" date="2023-03" db="EMBL/GenBank/DDBJ databases">
        <title>Massive genome expansion in bonnet fungi (Mycena s.s.) driven by repeated elements and novel gene families across ecological guilds.</title>
        <authorList>
            <consortium name="Lawrence Berkeley National Laboratory"/>
            <person name="Harder C.B."/>
            <person name="Miyauchi S."/>
            <person name="Viragh M."/>
            <person name="Kuo A."/>
            <person name="Thoen E."/>
            <person name="Andreopoulos B."/>
            <person name="Lu D."/>
            <person name="Skrede I."/>
            <person name="Drula E."/>
            <person name="Henrissat B."/>
            <person name="Morin E."/>
            <person name="Kohler A."/>
            <person name="Barry K."/>
            <person name="LaButti K."/>
            <person name="Morin E."/>
            <person name="Salamov A."/>
            <person name="Lipzen A."/>
            <person name="Mereny Z."/>
            <person name="Hegedus B."/>
            <person name="Baldrian P."/>
            <person name="Stursova M."/>
            <person name="Weitz H."/>
            <person name="Taylor A."/>
            <person name="Grigoriev I.V."/>
            <person name="Nagy L.G."/>
            <person name="Martin F."/>
            <person name="Kauserud H."/>
        </authorList>
    </citation>
    <scope>NUCLEOTIDE SEQUENCE</scope>
    <source>
        <strain evidence="3">9284</strain>
    </source>
</reference>
<dbReference type="Pfam" id="PF20411">
    <property type="entry name" value="DUF6697"/>
    <property type="match status" value="2"/>
</dbReference>
<gene>
    <name evidence="3" type="ORF">FB45DRAFT_1096796</name>
</gene>
<dbReference type="EMBL" id="JARKIF010000019">
    <property type="protein sequence ID" value="KAJ7618446.1"/>
    <property type="molecule type" value="Genomic_DNA"/>
</dbReference>
<feature type="region of interest" description="Disordered" evidence="1">
    <location>
        <begin position="204"/>
        <end position="262"/>
    </location>
</feature>
<feature type="compositionally biased region" description="Basic residues" evidence="1">
    <location>
        <begin position="407"/>
        <end position="417"/>
    </location>
</feature>
<feature type="domain" description="DUF6697" evidence="2">
    <location>
        <begin position="260"/>
        <end position="391"/>
    </location>
</feature>
<organism evidence="3 4">
    <name type="scientific">Roridomyces roridus</name>
    <dbReference type="NCBI Taxonomy" id="1738132"/>
    <lineage>
        <taxon>Eukaryota</taxon>
        <taxon>Fungi</taxon>
        <taxon>Dikarya</taxon>
        <taxon>Basidiomycota</taxon>
        <taxon>Agaricomycotina</taxon>
        <taxon>Agaricomycetes</taxon>
        <taxon>Agaricomycetidae</taxon>
        <taxon>Agaricales</taxon>
        <taxon>Marasmiineae</taxon>
        <taxon>Mycenaceae</taxon>
        <taxon>Roridomyces</taxon>
    </lineage>
</organism>
<protein>
    <recommendedName>
        <fullName evidence="2">DUF6697 domain-containing protein</fullName>
    </recommendedName>
</protein>
<feature type="compositionally biased region" description="Acidic residues" evidence="1">
    <location>
        <begin position="212"/>
        <end position="232"/>
    </location>
</feature>
<feature type="region of interest" description="Disordered" evidence="1">
    <location>
        <begin position="1"/>
        <end position="52"/>
    </location>
</feature>
<dbReference type="Proteomes" id="UP001221142">
    <property type="component" value="Unassembled WGS sequence"/>
</dbReference>
<feature type="region of interest" description="Disordered" evidence="1">
    <location>
        <begin position="396"/>
        <end position="452"/>
    </location>
</feature>
<sequence>MSEDREQTAARASPPAFANEEPALPQEASRENTPDNRLATPRSITPQQLNVKEEPIDVDIDLSLTSKDRASPNKRRRLFMDAVELTPRSQRELSSEEINQMIQGMQNPAAKKKKDDMTLSLDTIKDRLKRINYHVYDVDLEKTVQETTVTRKFMSQHYGGNTQEMHPVIKKATIERTGLKNFLYPNLEYNPYCPEMPGRPGFIFHVGTTGYSDDEESDDEERHDEEESNEQAEEGKDDAGSDEEDGKQKGTDGKVRVKRKGGEEEEEVILISRLDTNHWLYQGQYVEIDSPALSVQEWKQQSPKVKKTWIEGILDMQWGQSLRVDVGLRKRLGRQPTKAERKNALRNPAKYESKVTVDDISRALNRGELAIYPGIMKCVGYNVELQQFIVDNFVREPKPPKTEKNKTPKKPSAKGKRAPATGAKRKRDQESESEDEQPVYKSRGTHSRPIVV</sequence>
<evidence type="ECO:0000313" key="4">
    <source>
        <dbReference type="Proteomes" id="UP001221142"/>
    </source>
</evidence>
<evidence type="ECO:0000256" key="1">
    <source>
        <dbReference type="SAM" id="MobiDB-lite"/>
    </source>
</evidence>
<dbReference type="InterPro" id="IPR046520">
    <property type="entry name" value="DUF6697"/>
</dbReference>
<feature type="compositionally biased region" description="Basic and acidic residues" evidence="1">
    <location>
        <begin position="396"/>
        <end position="406"/>
    </location>
</feature>
<comment type="caution">
    <text evidence="3">The sequence shown here is derived from an EMBL/GenBank/DDBJ whole genome shotgun (WGS) entry which is preliminary data.</text>
</comment>
<keyword evidence="4" id="KW-1185">Reference proteome</keyword>
<feature type="compositionally biased region" description="Basic and acidic residues" evidence="1">
    <location>
        <begin position="246"/>
        <end position="255"/>
    </location>
</feature>
<proteinExistence type="predicted"/>
<accession>A0AAD7BEB9</accession>
<name>A0AAD7BEB9_9AGAR</name>
<feature type="domain" description="DUF6697" evidence="2">
    <location>
        <begin position="148"/>
        <end position="211"/>
    </location>
</feature>
<dbReference type="AlphaFoldDB" id="A0AAD7BEB9"/>